<dbReference type="Proteomes" id="UP000295807">
    <property type="component" value="Unassembled WGS sequence"/>
</dbReference>
<keyword evidence="3" id="KW-1185">Reference proteome</keyword>
<comment type="caution">
    <text evidence="2">The sequence shown here is derived from an EMBL/GenBank/DDBJ whole genome shotgun (WGS) entry which is preliminary data.</text>
</comment>
<gene>
    <name evidence="2" type="ORF">EDD80_11138</name>
</gene>
<keyword evidence="1" id="KW-0472">Membrane</keyword>
<reference evidence="2 3" key="1">
    <citation type="submission" date="2019-03" db="EMBL/GenBank/DDBJ databases">
        <title>Genomic Encyclopedia of Type Strains, Phase IV (KMG-IV): sequencing the most valuable type-strain genomes for metagenomic binning, comparative biology and taxonomic classification.</title>
        <authorList>
            <person name="Goeker M."/>
        </authorList>
    </citation>
    <scope>NUCLEOTIDE SEQUENCE [LARGE SCALE GENOMIC DNA]</scope>
    <source>
        <strain evidence="2 3">DSM 21100</strain>
    </source>
</reference>
<evidence type="ECO:0000256" key="1">
    <source>
        <dbReference type="SAM" id="Phobius"/>
    </source>
</evidence>
<protein>
    <submittedName>
        <fullName evidence="2">Uncharacterized protein</fullName>
    </submittedName>
</protein>
<organism evidence="2 3">
    <name type="scientific">Anseongella ginsenosidimutans</name>
    <dbReference type="NCBI Taxonomy" id="496056"/>
    <lineage>
        <taxon>Bacteria</taxon>
        <taxon>Pseudomonadati</taxon>
        <taxon>Bacteroidota</taxon>
        <taxon>Sphingobacteriia</taxon>
        <taxon>Sphingobacteriales</taxon>
        <taxon>Sphingobacteriaceae</taxon>
        <taxon>Anseongella</taxon>
    </lineage>
</organism>
<evidence type="ECO:0000313" key="3">
    <source>
        <dbReference type="Proteomes" id="UP000295807"/>
    </source>
</evidence>
<dbReference type="EMBL" id="SMAD01000011">
    <property type="protein sequence ID" value="TCS85636.1"/>
    <property type="molecule type" value="Genomic_DNA"/>
</dbReference>
<feature type="transmembrane region" description="Helical" evidence="1">
    <location>
        <begin position="50"/>
        <end position="68"/>
    </location>
</feature>
<sequence length="84" mass="10009">MEKHAAMEKEYIRHEIALEMESLKFYQGFYLPIGTGIIILVFTKDEVTEALFICFFLSGIISITFLYLRGRLSRRRLRKLYKKL</sequence>
<keyword evidence="1" id="KW-0812">Transmembrane</keyword>
<dbReference type="AlphaFoldDB" id="A0A4V2UTE4"/>
<evidence type="ECO:0000313" key="2">
    <source>
        <dbReference type="EMBL" id="TCS85636.1"/>
    </source>
</evidence>
<name>A0A4V2UTE4_9SPHI</name>
<proteinExistence type="predicted"/>
<accession>A0A4V2UTE4</accession>
<keyword evidence="1" id="KW-1133">Transmembrane helix</keyword>
<feature type="transmembrane region" description="Helical" evidence="1">
    <location>
        <begin position="25"/>
        <end position="44"/>
    </location>
</feature>